<organism evidence="7 8">
    <name type="scientific">Pythium insidiosum</name>
    <name type="common">Pythiosis disease agent</name>
    <dbReference type="NCBI Taxonomy" id="114742"/>
    <lineage>
        <taxon>Eukaryota</taxon>
        <taxon>Sar</taxon>
        <taxon>Stramenopiles</taxon>
        <taxon>Oomycota</taxon>
        <taxon>Peronosporomycetes</taxon>
        <taxon>Pythiales</taxon>
        <taxon>Pythiaceae</taxon>
        <taxon>Pythium</taxon>
    </lineage>
</organism>
<keyword evidence="2" id="KW-0378">Hydrolase</keyword>
<dbReference type="Pfam" id="PF02263">
    <property type="entry name" value="GBP"/>
    <property type="match status" value="1"/>
</dbReference>
<dbReference type="Proteomes" id="UP001209570">
    <property type="component" value="Unassembled WGS sequence"/>
</dbReference>
<dbReference type="SUPFAM" id="SSF52540">
    <property type="entry name" value="P-loop containing nucleoside triphosphate hydrolases"/>
    <property type="match status" value="1"/>
</dbReference>
<dbReference type="PANTHER" id="PTHR10751">
    <property type="entry name" value="GUANYLATE BINDING PROTEIN"/>
    <property type="match status" value="1"/>
</dbReference>
<sequence>MAVSDVHEAPANAVARHSSAAGAGPALDAPLPFIMLSEDNTFEVTPEAVRFLQSIKGPVAVVSIAGLYRTGKSYLLNLLLGRQRAEAMFNVGATVNACTKGIWIWGQPVDLTAASDAFPQLKKDTTIIFMDTEGLGSTDRSQTQDTRIFALALLLSSLFIYNSRGVIDSNAIEDLSLVVHLTKYIQAKAQPGATAADAANGDGSELAAFFPDFLWVVRDFTLKLQEDGRAVTPREYFERALKPQPALNDEVVQKNRIRSMLATFFPRRDCVTMVRPLNDESLLRELIHQPYESLRAEFREQMEVLKSKIFTALKPKQLMASALNGAMLVTLANSYVDAFNSGSTPVISSVWDRVLENQCEQALESAKQCFRQALDDKIKERAAVETVEGVARARPLEDAELNEVYEEARAVAEAELAQDEIRETEALASYAEQLSDFMLAALSEAFEKNDAASKAFNESLLLELTAHKDDDEFLDLNAMLDASDSDGSRVLHDKLTQSRVRMETAVTAYNARARGPAKSAVLAEFLADKLAEGLLEWGALVKTVFRSKEAQAETQIATAKQTLRALEGKVKAGQEVLTQQKESYERALQTISERITDERATLRQEIDSKQAEIDRAHVQIERLAALHKESIDRLHTQLEEAKQERKRLEDAQREAEERRVNARLMSHRQLLETQQNFHKEEKDILNGQQQLLQKVLDLERQLGEQDTEHMKELFRLEKEGQTQLSDLRLQYQDEQDALKERTIQDIRKQKEQQDEELLALQDQLSDKKALLASLRERVEAKEALAAMKKNKPRGGKDDCIVM</sequence>
<feature type="coiled-coil region" evidence="5">
    <location>
        <begin position="549"/>
        <end position="665"/>
    </location>
</feature>
<evidence type="ECO:0000259" key="6">
    <source>
        <dbReference type="PROSITE" id="PS51715"/>
    </source>
</evidence>
<proteinExistence type="inferred from homology"/>
<evidence type="ECO:0000256" key="2">
    <source>
        <dbReference type="ARBA" id="ARBA00022801"/>
    </source>
</evidence>
<evidence type="ECO:0000313" key="8">
    <source>
        <dbReference type="Proteomes" id="UP001209570"/>
    </source>
</evidence>
<keyword evidence="1" id="KW-0547">Nucleotide-binding</keyword>
<name>A0AAD5Q969_PYTIN</name>
<dbReference type="InterPro" id="IPR015894">
    <property type="entry name" value="Guanylate-bd_N"/>
</dbReference>
<dbReference type="GO" id="GO:0003924">
    <property type="term" value="F:GTPase activity"/>
    <property type="evidence" value="ECO:0007669"/>
    <property type="project" value="InterPro"/>
</dbReference>
<comment type="similarity">
    <text evidence="4">Belongs to the TRAFAC class dynamin-like GTPase superfamily. GB1/RHD3 GTPase family.</text>
</comment>
<dbReference type="InterPro" id="IPR030386">
    <property type="entry name" value="G_GB1_RHD3_dom"/>
</dbReference>
<keyword evidence="3" id="KW-0342">GTP-binding</keyword>
<accession>A0AAD5Q969</accession>
<dbReference type="Gene3D" id="1.20.1000.10">
    <property type="entry name" value="Guanylate-binding protein, C-terminal domain"/>
    <property type="match status" value="1"/>
</dbReference>
<dbReference type="InterPro" id="IPR036543">
    <property type="entry name" value="Guanylate-bd_C_sf"/>
</dbReference>
<evidence type="ECO:0000256" key="1">
    <source>
        <dbReference type="ARBA" id="ARBA00022741"/>
    </source>
</evidence>
<dbReference type="SUPFAM" id="SSF48340">
    <property type="entry name" value="Interferon-induced guanylate-binding protein 1 (GBP1), C-terminal domain"/>
    <property type="match status" value="1"/>
</dbReference>
<dbReference type="PROSITE" id="PS51715">
    <property type="entry name" value="G_GB1_RHD3"/>
    <property type="match status" value="1"/>
</dbReference>
<reference evidence="7" key="1">
    <citation type="submission" date="2021-12" db="EMBL/GenBank/DDBJ databases">
        <title>Prjna785345.</title>
        <authorList>
            <person name="Rujirawat T."/>
            <person name="Krajaejun T."/>
        </authorList>
    </citation>
    <scope>NUCLEOTIDE SEQUENCE</scope>
    <source>
        <strain evidence="7">Pi057C3</strain>
    </source>
</reference>
<evidence type="ECO:0000256" key="3">
    <source>
        <dbReference type="ARBA" id="ARBA00023134"/>
    </source>
</evidence>
<protein>
    <recommendedName>
        <fullName evidence="6">GB1/RHD3-type G domain-containing protein</fullName>
    </recommendedName>
</protein>
<dbReference type="EMBL" id="JAKCXM010000128">
    <property type="protein sequence ID" value="KAJ0401444.1"/>
    <property type="molecule type" value="Genomic_DNA"/>
</dbReference>
<dbReference type="InterPro" id="IPR027417">
    <property type="entry name" value="P-loop_NTPase"/>
</dbReference>
<feature type="coiled-coil region" evidence="5">
    <location>
        <begin position="743"/>
        <end position="791"/>
    </location>
</feature>
<dbReference type="CDD" id="cd01851">
    <property type="entry name" value="GBP"/>
    <property type="match status" value="1"/>
</dbReference>
<evidence type="ECO:0000313" key="7">
    <source>
        <dbReference type="EMBL" id="KAJ0401444.1"/>
    </source>
</evidence>
<keyword evidence="8" id="KW-1185">Reference proteome</keyword>
<dbReference type="Pfam" id="PF02841">
    <property type="entry name" value="GBP_C"/>
    <property type="match status" value="1"/>
</dbReference>
<evidence type="ECO:0000256" key="4">
    <source>
        <dbReference type="PROSITE-ProRule" id="PRU01052"/>
    </source>
</evidence>
<dbReference type="AlphaFoldDB" id="A0AAD5Q969"/>
<feature type="domain" description="GB1/RHD3-type G" evidence="6">
    <location>
        <begin position="56"/>
        <end position="322"/>
    </location>
</feature>
<dbReference type="FunFam" id="3.40.50.300:FF:001470">
    <property type="entry name" value="Interferon-induced guanylate-binding protein 1"/>
    <property type="match status" value="1"/>
</dbReference>
<dbReference type="InterPro" id="IPR003191">
    <property type="entry name" value="Guanylate-bd/ATL_C"/>
</dbReference>
<gene>
    <name evidence="7" type="ORF">P43SY_001012</name>
</gene>
<keyword evidence="5" id="KW-0175">Coiled coil</keyword>
<dbReference type="GO" id="GO:0005525">
    <property type="term" value="F:GTP binding"/>
    <property type="evidence" value="ECO:0007669"/>
    <property type="project" value="UniProtKB-KW"/>
</dbReference>
<comment type="caution">
    <text evidence="7">The sequence shown here is derived from an EMBL/GenBank/DDBJ whole genome shotgun (WGS) entry which is preliminary data.</text>
</comment>
<dbReference type="Gene3D" id="3.40.50.300">
    <property type="entry name" value="P-loop containing nucleotide triphosphate hydrolases"/>
    <property type="match status" value="1"/>
</dbReference>
<evidence type="ECO:0000256" key="5">
    <source>
        <dbReference type="SAM" id="Coils"/>
    </source>
</evidence>